<dbReference type="Pfam" id="PF25045">
    <property type="entry name" value="vWA_Ro60"/>
    <property type="match status" value="1"/>
</dbReference>
<organism evidence="2 3">
    <name type="scientific">Streptosporangium fragile</name>
    <dbReference type="NCBI Taxonomy" id="46186"/>
    <lineage>
        <taxon>Bacteria</taxon>
        <taxon>Bacillati</taxon>
        <taxon>Actinomycetota</taxon>
        <taxon>Actinomycetes</taxon>
        <taxon>Streptosporangiales</taxon>
        <taxon>Streptosporangiaceae</taxon>
        <taxon>Streptosporangium</taxon>
    </lineage>
</organism>
<proteinExistence type="predicted"/>
<sequence>MVAAMTAAGYSIGDPRDTGVLNVAGVDASLPLVVNGFVRS</sequence>
<dbReference type="InterPro" id="IPR036465">
    <property type="entry name" value="vWFA_dom_sf"/>
</dbReference>
<feature type="domain" description="RNA-binding protein RO60 vWA" evidence="1">
    <location>
        <begin position="1"/>
        <end position="38"/>
    </location>
</feature>
<evidence type="ECO:0000313" key="3">
    <source>
        <dbReference type="Proteomes" id="UP001500831"/>
    </source>
</evidence>
<dbReference type="Proteomes" id="UP001500831">
    <property type="component" value="Unassembled WGS sequence"/>
</dbReference>
<protein>
    <recommendedName>
        <fullName evidence="1">RNA-binding protein RO60 vWA domain-containing protein</fullName>
    </recommendedName>
</protein>
<accession>A0ABP6ITH3</accession>
<reference evidence="3" key="1">
    <citation type="journal article" date="2019" name="Int. J. Syst. Evol. Microbiol.">
        <title>The Global Catalogue of Microorganisms (GCM) 10K type strain sequencing project: providing services to taxonomists for standard genome sequencing and annotation.</title>
        <authorList>
            <consortium name="The Broad Institute Genomics Platform"/>
            <consortium name="The Broad Institute Genome Sequencing Center for Infectious Disease"/>
            <person name="Wu L."/>
            <person name="Ma J."/>
        </authorList>
    </citation>
    <scope>NUCLEOTIDE SEQUENCE [LARGE SCALE GENOMIC DNA]</scope>
    <source>
        <strain evidence="3">JCM 6242</strain>
    </source>
</reference>
<evidence type="ECO:0000313" key="2">
    <source>
        <dbReference type="EMBL" id="GAA2908965.1"/>
    </source>
</evidence>
<dbReference type="Gene3D" id="3.40.50.410">
    <property type="entry name" value="von Willebrand factor, type A domain"/>
    <property type="match status" value="1"/>
</dbReference>
<comment type="caution">
    <text evidence="2">The sequence shown here is derived from an EMBL/GenBank/DDBJ whole genome shotgun (WGS) entry which is preliminary data.</text>
</comment>
<evidence type="ECO:0000259" key="1">
    <source>
        <dbReference type="Pfam" id="PF25045"/>
    </source>
</evidence>
<keyword evidence="3" id="KW-1185">Reference proteome</keyword>
<dbReference type="EMBL" id="BAAAVI010000097">
    <property type="protein sequence ID" value="GAA2908965.1"/>
    <property type="molecule type" value="Genomic_DNA"/>
</dbReference>
<dbReference type="InterPro" id="IPR056800">
    <property type="entry name" value="vWA_Ro60"/>
</dbReference>
<name>A0ABP6ITH3_9ACTN</name>
<gene>
    <name evidence="2" type="ORF">GCM10010517_75430</name>
</gene>
<dbReference type="RefSeq" id="WP_344981496.1">
    <property type="nucleotide sequence ID" value="NZ_BAAAVI010000097.1"/>
</dbReference>